<dbReference type="InterPro" id="IPR032816">
    <property type="entry name" value="VTT_dom"/>
</dbReference>
<evidence type="ECO:0000256" key="5">
    <source>
        <dbReference type="ARBA" id="ARBA00023136"/>
    </source>
</evidence>
<dbReference type="PANTHER" id="PTHR42709">
    <property type="entry name" value="ALKALINE PHOSPHATASE LIKE PROTEIN"/>
    <property type="match status" value="1"/>
</dbReference>
<proteinExistence type="predicted"/>
<keyword evidence="4 6" id="KW-1133">Transmembrane helix</keyword>
<evidence type="ECO:0000256" key="4">
    <source>
        <dbReference type="ARBA" id="ARBA00022989"/>
    </source>
</evidence>
<dbReference type="AlphaFoldDB" id="A0A395LM32"/>
<gene>
    <name evidence="8" type="ORF">DL238_10650</name>
</gene>
<evidence type="ECO:0000256" key="2">
    <source>
        <dbReference type="ARBA" id="ARBA00022475"/>
    </source>
</evidence>
<feature type="transmembrane region" description="Helical" evidence="6">
    <location>
        <begin position="50"/>
        <end position="71"/>
    </location>
</feature>
<feature type="transmembrane region" description="Helical" evidence="6">
    <location>
        <begin position="140"/>
        <end position="166"/>
    </location>
</feature>
<dbReference type="OrthoDB" id="9813426at2"/>
<feature type="transmembrane region" description="Helical" evidence="6">
    <location>
        <begin position="172"/>
        <end position="193"/>
    </location>
</feature>
<dbReference type="RefSeq" id="WP_115492241.1">
    <property type="nucleotide sequence ID" value="NZ_JACHWW010000001.1"/>
</dbReference>
<dbReference type="InterPro" id="IPR051311">
    <property type="entry name" value="DedA_domain"/>
</dbReference>
<evidence type="ECO:0000256" key="3">
    <source>
        <dbReference type="ARBA" id="ARBA00022692"/>
    </source>
</evidence>
<comment type="caution">
    <text evidence="8">The sequence shown here is derived from an EMBL/GenBank/DDBJ whole genome shotgun (WGS) entry which is preliminary data.</text>
</comment>
<dbReference type="EMBL" id="QRBB01000001">
    <property type="protein sequence ID" value="RDS78012.1"/>
    <property type="molecule type" value="Genomic_DNA"/>
</dbReference>
<protein>
    <submittedName>
        <fullName evidence="8">DedA family protein</fullName>
    </submittedName>
</protein>
<evidence type="ECO:0000313" key="9">
    <source>
        <dbReference type="Proteomes" id="UP000254101"/>
    </source>
</evidence>
<comment type="subcellular location">
    <subcellularLocation>
        <location evidence="1">Cell membrane</location>
        <topology evidence="1">Multi-pass membrane protein</topology>
    </subcellularLocation>
</comment>
<keyword evidence="9" id="KW-1185">Reference proteome</keyword>
<dbReference type="Proteomes" id="UP000254101">
    <property type="component" value="Unassembled WGS sequence"/>
</dbReference>
<evidence type="ECO:0000256" key="1">
    <source>
        <dbReference type="ARBA" id="ARBA00004651"/>
    </source>
</evidence>
<keyword evidence="2" id="KW-1003">Cell membrane</keyword>
<dbReference type="PANTHER" id="PTHR42709:SF6">
    <property type="entry name" value="UNDECAPRENYL PHOSPHATE TRANSPORTER A"/>
    <property type="match status" value="1"/>
</dbReference>
<reference evidence="8 9" key="1">
    <citation type="submission" date="2018-07" db="EMBL/GenBank/DDBJ databases">
        <title>Erythrobacter nanhaiensis sp. nov., a novel member of the genus Erythrobacter isolated from the South China Sea.</title>
        <authorList>
            <person name="Chen X."/>
            <person name="Liu J."/>
        </authorList>
    </citation>
    <scope>NUCLEOTIDE SEQUENCE [LARGE SCALE GENOMIC DNA]</scope>
    <source>
        <strain evidence="8 9">S-5</strain>
    </source>
</reference>
<name>A0A395LM32_9SPHN</name>
<dbReference type="GO" id="GO:0005886">
    <property type="term" value="C:plasma membrane"/>
    <property type="evidence" value="ECO:0007669"/>
    <property type="project" value="UniProtKB-SubCell"/>
</dbReference>
<organism evidence="8 9">
    <name type="scientific">Alteriqipengyuania lutimaris</name>
    <dbReference type="NCBI Taxonomy" id="1538146"/>
    <lineage>
        <taxon>Bacteria</taxon>
        <taxon>Pseudomonadati</taxon>
        <taxon>Pseudomonadota</taxon>
        <taxon>Alphaproteobacteria</taxon>
        <taxon>Sphingomonadales</taxon>
        <taxon>Erythrobacteraceae</taxon>
        <taxon>Alteriqipengyuania</taxon>
    </lineage>
</organism>
<dbReference type="Pfam" id="PF09335">
    <property type="entry name" value="VTT_dom"/>
    <property type="match status" value="1"/>
</dbReference>
<evidence type="ECO:0000256" key="6">
    <source>
        <dbReference type="SAM" id="Phobius"/>
    </source>
</evidence>
<evidence type="ECO:0000259" key="7">
    <source>
        <dbReference type="Pfam" id="PF09335"/>
    </source>
</evidence>
<accession>A0A395LM32</accession>
<feature type="transmembrane region" description="Helical" evidence="6">
    <location>
        <begin position="12"/>
        <end position="30"/>
    </location>
</feature>
<keyword evidence="3 6" id="KW-0812">Transmembrane</keyword>
<feature type="domain" description="VTT" evidence="7">
    <location>
        <begin position="31"/>
        <end position="157"/>
    </location>
</feature>
<keyword evidence="5 6" id="KW-0472">Membrane</keyword>
<sequence>MDEMIVSIIERLGYLGIAILMALENIFPPLPSEAIMGAGALAVASDRMSFWPLLAFGTAGTVAGNYCWFWVGDRVGYEKLGPFIDRWGRWLTLEWEDVERASDFFQKHGQWAVFFLRFFPVMRTMISLPAGLAHMNVWRFLVFTTAGAAIWNVILILGTQWLVGAFADVQDLVGWVLIGSLALAVVGYGWRLYTWKPRAER</sequence>
<evidence type="ECO:0000313" key="8">
    <source>
        <dbReference type="EMBL" id="RDS78012.1"/>
    </source>
</evidence>